<dbReference type="RefSeq" id="XP_056555611.1">
    <property type="nucleotide sequence ID" value="XM_056700198.1"/>
</dbReference>
<dbReference type="Pfam" id="PF00172">
    <property type="entry name" value="Zn_clus"/>
    <property type="match status" value="1"/>
</dbReference>
<name>A0A9W9S3W1_9EURO</name>
<evidence type="ECO:0000256" key="2">
    <source>
        <dbReference type="ARBA" id="ARBA00023163"/>
    </source>
</evidence>
<dbReference type="EMBL" id="JAPZBS010000005">
    <property type="protein sequence ID" value="KAJ5371177.1"/>
    <property type="molecule type" value="Genomic_DNA"/>
</dbReference>
<dbReference type="OrthoDB" id="3031538at2759"/>
<dbReference type="GO" id="GO:0008270">
    <property type="term" value="F:zinc ion binding"/>
    <property type="evidence" value="ECO:0007669"/>
    <property type="project" value="InterPro"/>
</dbReference>
<reference evidence="5" key="2">
    <citation type="journal article" date="2023" name="IMA Fungus">
        <title>Comparative genomic study of the Penicillium genus elucidates a diverse pangenome and 15 lateral gene transfer events.</title>
        <authorList>
            <person name="Petersen C."/>
            <person name="Sorensen T."/>
            <person name="Nielsen M.R."/>
            <person name="Sondergaard T.E."/>
            <person name="Sorensen J.L."/>
            <person name="Fitzpatrick D.A."/>
            <person name="Frisvad J.C."/>
            <person name="Nielsen K.L."/>
        </authorList>
    </citation>
    <scope>NUCLEOTIDE SEQUENCE</scope>
    <source>
        <strain evidence="5">IBT 29864</strain>
    </source>
</reference>
<keyword evidence="3" id="KW-0539">Nucleus</keyword>
<sequence length="378" mass="42442">MSWTTKCDEGKPQCKRCRSFGVICNFMPNTPDLQPIAADSGRPLPPLTNAVWTSDASTSYQLNAKCQDFITRYLGRSLITPDDPSMMQVNRKLLKLAFAYPFLMHASLAVALTYDRHLNGSLDCRRTLEECYHWSQSTILFNKRLRQPIKAQDKDPIWGTAAALVILTFSSPDACTPEQSWPLKSSSSSDLDWLRMSKGKMSLWHIVDPLRPDSVFSVMAATFARMHSPLPERGIDGIPPALAAVCNLHDSSTAENNTYFHAAHGVSHILDLPDSEVTTGHVQLFLRSVHGPFENLLREKDPVALLLLYLWYRKASRSIWWIELRARVECPSICMYLQLYHKGNSALQAFLPGGALAERGISWDFEALSLSHGSYQAL</sequence>
<feature type="domain" description="Zn(2)-C6 fungal-type" evidence="4">
    <location>
        <begin position="5"/>
        <end position="26"/>
    </location>
</feature>
<protein>
    <recommendedName>
        <fullName evidence="4">Zn(2)-C6 fungal-type domain-containing protein</fullName>
    </recommendedName>
</protein>
<comment type="caution">
    <text evidence="5">The sequence shown here is derived from an EMBL/GenBank/DDBJ whole genome shotgun (WGS) entry which is preliminary data.</text>
</comment>
<dbReference type="CDD" id="cd00067">
    <property type="entry name" value="GAL4"/>
    <property type="match status" value="1"/>
</dbReference>
<dbReference type="PANTHER" id="PTHR47657">
    <property type="entry name" value="STEROL REGULATORY ELEMENT-BINDING PROTEIN ECM22"/>
    <property type="match status" value="1"/>
</dbReference>
<dbReference type="Proteomes" id="UP001147782">
    <property type="component" value="Unassembled WGS sequence"/>
</dbReference>
<proteinExistence type="predicted"/>
<dbReference type="InterPro" id="IPR001138">
    <property type="entry name" value="Zn2Cys6_DnaBD"/>
</dbReference>
<dbReference type="AlphaFoldDB" id="A0A9W9S3W1"/>
<dbReference type="PANTHER" id="PTHR47657:SF11">
    <property type="entry name" value="FINGER DOMAIN PROTEIN, PUTATIVE (AFU_ORTHOLOGUE AFUA_1G01650)-RELATED"/>
    <property type="match status" value="1"/>
</dbReference>
<evidence type="ECO:0000259" key="4">
    <source>
        <dbReference type="Pfam" id="PF00172"/>
    </source>
</evidence>
<reference evidence="5" key="1">
    <citation type="submission" date="2022-11" db="EMBL/GenBank/DDBJ databases">
        <authorList>
            <person name="Petersen C."/>
        </authorList>
    </citation>
    <scope>NUCLEOTIDE SEQUENCE</scope>
    <source>
        <strain evidence="5">IBT 29864</strain>
    </source>
</reference>
<dbReference type="InterPro" id="IPR052400">
    <property type="entry name" value="Zn2-C6_fungal_TF"/>
</dbReference>
<keyword evidence="2" id="KW-0804">Transcription</keyword>
<gene>
    <name evidence="5" type="ORF">N7496_007269</name>
</gene>
<evidence type="ECO:0000256" key="1">
    <source>
        <dbReference type="ARBA" id="ARBA00023015"/>
    </source>
</evidence>
<dbReference type="GeneID" id="81439377"/>
<evidence type="ECO:0000313" key="5">
    <source>
        <dbReference type="EMBL" id="KAJ5371177.1"/>
    </source>
</evidence>
<keyword evidence="6" id="KW-1185">Reference proteome</keyword>
<accession>A0A9W9S3W1</accession>
<dbReference type="GO" id="GO:0000981">
    <property type="term" value="F:DNA-binding transcription factor activity, RNA polymerase II-specific"/>
    <property type="evidence" value="ECO:0007669"/>
    <property type="project" value="InterPro"/>
</dbReference>
<evidence type="ECO:0000256" key="3">
    <source>
        <dbReference type="ARBA" id="ARBA00023242"/>
    </source>
</evidence>
<organism evidence="5 6">
    <name type="scientific">Penicillium cataractarum</name>
    <dbReference type="NCBI Taxonomy" id="2100454"/>
    <lineage>
        <taxon>Eukaryota</taxon>
        <taxon>Fungi</taxon>
        <taxon>Dikarya</taxon>
        <taxon>Ascomycota</taxon>
        <taxon>Pezizomycotina</taxon>
        <taxon>Eurotiomycetes</taxon>
        <taxon>Eurotiomycetidae</taxon>
        <taxon>Eurotiales</taxon>
        <taxon>Aspergillaceae</taxon>
        <taxon>Penicillium</taxon>
    </lineage>
</organism>
<keyword evidence="1" id="KW-0805">Transcription regulation</keyword>
<evidence type="ECO:0000313" key="6">
    <source>
        <dbReference type="Proteomes" id="UP001147782"/>
    </source>
</evidence>